<evidence type="ECO:0000313" key="2">
    <source>
        <dbReference type="EMBL" id="CAG8738806.1"/>
    </source>
</evidence>
<feature type="non-terminal residue" evidence="2">
    <location>
        <position position="124"/>
    </location>
</feature>
<dbReference type="AlphaFoldDB" id="A0A9N9IKQ7"/>
<protein>
    <submittedName>
        <fullName evidence="2">13913_t:CDS:1</fullName>
    </submittedName>
</protein>
<evidence type="ECO:0000256" key="1">
    <source>
        <dbReference type="SAM" id="Phobius"/>
    </source>
</evidence>
<keyword evidence="1" id="KW-1133">Transmembrane helix</keyword>
<comment type="caution">
    <text evidence="2">The sequence shown here is derived from an EMBL/GenBank/DDBJ whole genome shotgun (WGS) entry which is preliminary data.</text>
</comment>
<feature type="transmembrane region" description="Helical" evidence="1">
    <location>
        <begin position="39"/>
        <end position="58"/>
    </location>
</feature>
<dbReference type="OrthoDB" id="2441265at2759"/>
<keyword evidence="1" id="KW-0812">Transmembrane</keyword>
<name>A0A9N9IKQ7_9GLOM</name>
<organism evidence="2 3">
    <name type="scientific">Cetraspora pellucida</name>
    <dbReference type="NCBI Taxonomy" id="1433469"/>
    <lineage>
        <taxon>Eukaryota</taxon>
        <taxon>Fungi</taxon>
        <taxon>Fungi incertae sedis</taxon>
        <taxon>Mucoromycota</taxon>
        <taxon>Glomeromycotina</taxon>
        <taxon>Glomeromycetes</taxon>
        <taxon>Diversisporales</taxon>
        <taxon>Gigasporaceae</taxon>
        <taxon>Cetraspora</taxon>
    </lineage>
</organism>
<sequence>GTETIGYLGFITSFFEKLMKNKEIIVDFTYKTNALEYKVYLIIGQFNGSGFAIVYLFVERKSKKDDNLAENFIENSIEDLIEDSTENSTKNLFFNSKQDILKDITNSNHNDKSLQLFSKYKTIL</sequence>
<gene>
    <name evidence="2" type="ORF">CPELLU_LOCUS13970</name>
</gene>
<dbReference type="Proteomes" id="UP000789759">
    <property type="component" value="Unassembled WGS sequence"/>
</dbReference>
<reference evidence="2" key="1">
    <citation type="submission" date="2021-06" db="EMBL/GenBank/DDBJ databases">
        <authorList>
            <person name="Kallberg Y."/>
            <person name="Tangrot J."/>
            <person name="Rosling A."/>
        </authorList>
    </citation>
    <scope>NUCLEOTIDE SEQUENCE</scope>
    <source>
        <strain evidence="2">FL966</strain>
    </source>
</reference>
<keyword evidence="1" id="KW-0472">Membrane</keyword>
<accession>A0A9N9IKQ7</accession>
<keyword evidence="3" id="KW-1185">Reference proteome</keyword>
<dbReference type="EMBL" id="CAJVQA010015705">
    <property type="protein sequence ID" value="CAG8738806.1"/>
    <property type="molecule type" value="Genomic_DNA"/>
</dbReference>
<proteinExistence type="predicted"/>
<evidence type="ECO:0000313" key="3">
    <source>
        <dbReference type="Proteomes" id="UP000789759"/>
    </source>
</evidence>